<dbReference type="EMBL" id="LAZR01036538">
    <property type="protein sequence ID" value="KKL24585.1"/>
    <property type="molecule type" value="Genomic_DNA"/>
</dbReference>
<evidence type="ECO:0000313" key="1">
    <source>
        <dbReference type="EMBL" id="KKL24585.1"/>
    </source>
</evidence>
<protein>
    <submittedName>
        <fullName evidence="1">Uncharacterized protein</fullName>
    </submittedName>
</protein>
<sequence length="130" mass="15994">MTLHDYRMYYENDYNHSKRLKEVFGVFNYQGCDYNNPNGINIEFKESHIYDIPEKLVKFACYEKDKLESDYIIFIYQNLIFVHNSKYVLNRYKFENKKKLAQPYLSTIRKNYIKRFDDLYSLKEYLDNLS</sequence>
<proteinExistence type="predicted"/>
<name>A0A0F9BRQ4_9ZZZZ</name>
<organism evidence="1">
    <name type="scientific">marine sediment metagenome</name>
    <dbReference type="NCBI Taxonomy" id="412755"/>
    <lineage>
        <taxon>unclassified sequences</taxon>
        <taxon>metagenomes</taxon>
        <taxon>ecological metagenomes</taxon>
    </lineage>
</organism>
<accession>A0A0F9BRQ4</accession>
<gene>
    <name evidence="1" type="ORF">LCGC14_2413890</name>
</gene>
<dbReference type="AlphaFoldDB" id="A0A0F9BRQ4"/>
<reference evidence="1" key="1">
    <citation type="journal article" date="2015" name="Nature">
        <title>Complex archaea that bridge the gap between prokaryotes and eukaryotes.</title>
        <authorList>
            <person name="Spang A."/>
            <person name="Saw J.H."/>
            <person name="Jorgensen S.L."/>
            <person name="Zaremba-Niedzwiedzka K."/>
            <person name="Martijn J."/>
            <person name="Lind A.E."/>
            <person name="van Eijk R."/>
            <person name="Schleper C."/>
            <person name="Guy L."/>
            <person name="Ettema T.J."/>
        </authorList>
    </citation>
    <scope>NUCLEOTIDE SEQUENCE</scope>
</reference>
<comment type="caution">
    <text evidence="1">The sequence shown here is derived from an EMBL/GenBank/DDBJ whole genome shotgun (WGS) entry which is preliminary data.</text>
</comment>